<dbReference type="Gene3D" id="3.40.50.2000">
    <property type="entry name" value="Glycogen Phosphorylase B"/>
    <property type="match status" value="2"/>
</dbReference>
<dbReference type="PANTHER" id="PTHR43174:SF2">
    <property type="entry name" value="UDP-N-ACETYLGLUCOSAMINE 2-EPIMERASE"/>
    <property type="match status" value="1"/>
</dbReference>
<dbReference type="EMBL" id="DVNI01000103">
    <property type="protein sequence ID" value="HIU64606.1"/>
    <property type="molecule type" value="Genomic_DNA"/>
</dbReference>
<dbReference type="AlphaFoldDB" id="A0A9D1MQV5"/>
<dbReference type="CDD" id="cd03786">
    <property type="entry name" value="GTB_UDP-GlcNAc_2-Epimerase"/>
    <property type="match status" value="1"/>
</dbReference>
<evidence type="ECO:0000256" key="5">
    <source>
        <dbReference type="RuleBase" id="RU003513"/>
    </source>
</evidence>
<dbReference type="FunFam" id="3.40.50.2000:FF:000043">
    <property type="entry name" value="UDP-N-acetylglucosamine 2-epimerase"/>
    <property type="match status" value="1"/>
</dbReference>
<dbReference type="PANTHER" id="PTHR43174">
    <property type="entry name" value="UDP-N-ACETYLGLUCOSAMINE 2-EPIMERASE"/>
    <property type="match status" value="1"/>
</dbReference>
<comment type="caution">
    <text evidence="7">The sequence shown here is derived from an EMBL/GenBank/DDBJ whole genome shotgun (WGS) entry which is preliminary data.</text>
</comment>
<protein>
    <recommendedName>
        <fullName evidence="3">UDP-N-acetylglucosamine 2-epimerase (non-hydrolyzing)</fullName>
        <ecNumber evidence="3">5.1.3.14</ecNumber>
    </recommendedName>
    <alternativeName>
        <fullName evidence="4">UDP-GlcNAc-2-epimerase</fullName>
    </alternativeName>
</protein>
<reference evidence="7" key="1">
    <citation type="submission" date="2020-10" db="EMBL/GenBank/DDBJ databases">
        <authorList>
            <person name="Gilroy R."/>
        </authorList>
    </citation>
    <scope>NUCLEOTIDE SEQUENCE</scope>
    <source>
        <strain evidence="7">CHK160-1198</strain>
    </source>
</reference>
<dbReference type="InterPro" id="IPR003331">
    <property type="entry name" value="UDP_GlcNAc_Epimerase_2_dom"/>
</dbReference>
<evidence type="ECO:0000313" key="7">
    <source>
        <dbReference type="EMBL" id="HIU64606.1"/>
    </source>
</evidence>
<dbReference type="Pfam" id="PF02350">
    <property type="entry name" value="Epimerase_2"/>
    <property type="match status" value="1"/>
</dbReference>
<evidence type="ECO:0000256" key="1">
    <source>
        <dbReference type="ARBA" id="ARBA00023235"/>
    </source>
</evidence>
<name>A0A9D1MQV5_9FIRM</name>
<keyword evidence="1 5" id="KW-0413">Isomerase</keyword>
<evidence type="ECO:0000313" key="8">
    <source>
        <dbReference type="Proteomes" id="UP000824099"/>
    </source>
</evidence>
<feature type="domain" description="UDP-N-acetylglucosamine 2-epimerase" evidence="6">
    <location>
        <begin position="39"/>
        <end position="374"/>
    </location>
</feature>
<dbReference type="SUPFAM" id="SSF53756">
    <property type="entry name" value="UDP-Glycosyltransferase/glycogen phosphorylase"/>
    <property type="match status" value="1"/>
</dbReference>
<evidence type="ECO:0000256" key="3">
    <source>
        <dbReference type="ARBA" id="ARBA00038858"/>
    </source>
</evidence>
<dbReference type="GO" id="GO:0008761">
    <property type="term" value="F:UDP-N-acetylglucosamine 2-epimerase activity"/>
    <property type="evidence" value="ECO:0007669"/>
    <property type="project" value="UniProtKB-EC"/>
</dbReference>
<evidence type="ECO:0000259" key="6">
    <source>
        <dbReference type="Pfam" id="PF02350"/>
    </source>
</evidence>
<accession>A0A9D1MQV5</accession>
<dbReference type="InterPro" id="IPR029767">
    <property type="entry name" value="WecB-like"/>
</dbReference>
<proteinExistence type="inferred from homology"/>
<evidence type="ECO:0000256" key="2">
    <source>
        <dbReference type="ARBA" id="ARBA00038209"/>
    </source>
</evidence>
<sequence>MTGVTTVKKLKVMTIFGTRPEAIKMCPVVLEMKKYPDLIEPIVAVTAQHREMLDQVLHLFEIEPDYDLNIMTTSQTLYDVTGRALEGLSAVLREAQPDLVLVHGDTTTTFVGALAAFYAQIPVGHVEAGLRTGDKYSPFPEEMNRKLTGSIADYHFAPTNISKENLLQEHISAEKIFVTGNTVIDALIKTVDDKYIFADQELQKILAGNGRLLLLTTHRRENLGEPMRHVYVALKEVLRLHDDLHIVFPVHKNPKVREIVDQELGHLDRVHLIEPLDYEPFANLMAKVDIVLTDSGGIQEEAPALGKPVLVLRDTTERPEAVEAGTVKLIGTAYADILAETRALLEDPLHYKKMSDACNPYGDGKAAERIIKIILATNGYSVGEITEFSR</sequence>
<dbReference type="NCBIfam" id="TIGR00236">
    <property type="entry name" value="wecB"/>
    <property type="match status" value="1"/>
</dbReference>
<dbReference type="EC" id="5.1.3.14" evidence="3"/>
<gene>
    <name evidence="7" type="primary">wecB</name>
    <name evidence="7" type="ORF">IAB06_06200</name>
</gene>
<reference evidence="7" key="2">
    <citation type="journal article" date="2021" name="PeerJ">
        <title>Extensive microbial diversity within the chicken gut microbiome revealed by metagenomics and culture.</title>
        <authorList>
            <person name="Gilroy R."/>
            <person name="Ravi A."/>
            <person name="Getino M."/>
            <person name="Pursley I."/>
            <person name="Horton D.L."/>
            <person name="Alikhan N.F."/>
            <person name="Baker D."/>
            <person name="Gharbi K."/>
            <person name="Hall N."/>
            <person name="Watson M."/>
            <person name="Adriaenssens E.M."/>
            <person name="Foster-Nyarko E."/>
            <person name="Jarju S."/>
            <person name="Secka A."/>
            <person name="Antonio M."/>
            <person name="Oren A."/>
            <person name="Chaudhuri R.R."/>
            <person name="La Ragione R."/>
            <person name="Hildebrand F."/>
            <person name="Pallen M.J."/>
        </authorList>
    </citation>
    <scope>NUCLEOTIDE SEQUENCE</scope>
    <source>
        <strain evidence="7">CHK160-1198</strain>
    </source>
</reference>
<comment type="similarity">
    <text evidence="2 5">Belongs to the UDP-N-acetylglucosamine 2-epimerase family.</text>
</comment>
<evidence type="ECO:0000256" key="4">
    <source>
        <dbReference type="ARBA" id="ARBA00079400"/>
    </source>
</evidence>
<organism evidence="7 8">
    <name type="scientific">Candidatus Avacidaminococcus intestinavium</name>
    <dbReference type="NCBI Taxonomy" id="2840684"/>
    <lineage>
        <taxon>Bacteria</taxon>
        <taxon>Bacillati</taxon>
        <taxon>Bacillota</taxon>
        <taxon>Negativicutes</taxon>
        <taxon>Acidaminococcales</taxon>
        <taxon>Acidaminococcaceae</taxon>
        <taxon>Acidaminococcaceae incertae sedis</taxon>
        <taxon>Candidatus Avacidaminococcus</taxon>
    </lineage>
</organism>
<dbReference type="Proteomes" id="UP000824099">
    <property type="component" value="Unassembled WGS sequence"/>
</dbReference>